<name>A0A521EKJ7_9BACL</name>
<sequence>MEKSTEGDYMNEEWVIDNLRQLGFTVKKDGVKKVNHQQLFSAVLGKTESRLILG</sequence>
<organism evidence="1 2">
    <name type="scientific">Melghirimyces algeriensis</name>
    <dbReference type="NCBI Taxonomy" id="910412"/>
    <lineage>
        <taxon>Bacteria</taxon>
        <taxon>Bacillati</taxon>
        <taxon>Bacillota</taxon>
        <taxon>Bacilli</taxon>
        <taxon>Bacillales</taxon>
        <taxon>Thermoactinomycetaceae</taxon>
        <taxon>Melghirimyces</taxon>
    </lineage>
</organism>
<dbReference type="RefSeq" id="WP_185956289.1">
    <property type="nucleotide sequence ID" value="NZ_FXTI01000009.1"/>
</dbReference>
<accession>A0A521EKJ7</accession>
<evidence type="ECO:0000313" key="1">
    <source>
        <dbReference type="EMBL" id="SMO84001.1"/>
    </source>
</evidence>
<reference evidence="1 2" key="1">
    <citation type="submission" date="2017-05" db="EMBL/GenBank/DDBJ databases">
        <authorList>
            <person name="Varghese N."/>
            <person name="Submissions S."/>
        </authorList>
    </citation>
    <scope>NUCLEOTIDE SEQUENCE [LARGE SCALE GENOMIC DNA]</scope>
    <source>
        <strain evidence="1 2">DSM 45474</strain>
    </source>
</reference>
<dbReference type="AlphaFoldDB" id="A0A521EKJ7"/>
<evidence type="ECO:0000313" key="2">
    <source>
        <dbReference type="Proteomes" id="UP000315636"/>
    </source>
</evidence>
<dbReference type="Proteomes" id="UP000315636">
    <property type="component" value="Unassembled WGS sequence"/>
</dbReference>
<gene>
    <name evidence="1" type="ORF">SAMN06264849_109107</name>
</gene>
<protein>
    <submittedName>
        <fullName evidence="1">Uncharacterized protein</fullName>
    </submittedName>
</protein>
<dbReference type="EMBL" id="FXTI01000009">
    <property type="protein sequence ID" value="SMO84001.1"/>
    <property type="molecule type" value="Genomic_DNA"/>
</dbReference>
<proteinExistence type="predicted"/>
<keyword evidence="2" id="KW-1185">Reference proteome</keyword>